<dbReference type="FunFam" id="3.40.50.300:FF:000398">
    <property type="entry name" value="Type IV pilus assembly ATPase PilB"/>
    <property type="match status" value="1"/>
</dbReference>
<dbReference type="AlphaFoldDB" id="A0A7X0FQ45"/>
<evidence type="ECO:0000256" key="3">
    <source>
        <dbReference type="ARBA" id="ARBA00022840"/>
    </source>
</evidence>
<dbReference type="PROSITE" id="PS00662">
    <property type="entry name" value="T2SP_E"/>
    <property type="match status" value="1"/>
</dbReference>
<evidence type="ECO:0000256" key="1">
    <source>
        <dbReference type="ARBA" id="ARBA00006611"/>
    </source>
</evidence>
<dbReference type="Gene3D" id="3.30.450.90">
    <property type="match status" value="1"/>
</dbReference>
<dbReference type="GO" id="GO:0005886">
    <property type="term" value="C:plasma membrane"/>
    <property type="evidence" value="ECO:0007669"/>
    <property type="project" value="TreeGrafter"/>
</dbReference>
<dbReference type="InterPro" id="IPR037257">
    <property type="entry name" value="T2SS_E_N_sf"/>
</dbReference>
<dbReference type="CDD" id="cd01129">
    <property type="entry name" value="PulE-GspE-like"/>
    <property type="match status" value="1"/>
</dbReference>
<dbReference type="GO" id="GO:0016887">
    <property type="term" value="F:ATP hydrolysis activity"/>
    <property type="evidence" value="ECO:0007669"/>
    <property type="project" value="TreeGrafter"/>
</dbReference>
<dbReference type="Pfam" id="PF05157">
    <property type="entry name" value="MshEN"/>
    <property type="match status" value="1"/>
</dbReference>
<dbReference type="PANTHER" id="PTHR30258:SF1">
    <property type="entry name" value="PROTEIN TRANSPORT PROTEIN HOFB HOMOLOG"/>
    <property type="match status" value="1"/>
</dbReference>
<dbReference type="FunFam" id="3.30.450.90:FF:000001">
    <property type="entry name" value="Type II secretion system ATPase GspE"/>
    <property type="match status" value="1"/>
</dbReference>
<dbReference type="InterPro" id="IPR007831">
    <property type="entry name" value="T2SS_GspE_N"/>
</dbReference>
<dbReference type="Pfam" id="PF00437">
    <property type="entry name" value="T2SSE"/>
    <property type="match status" value="1"/>
</dbReference>
<comment type="similarity">
    <text evidence="1">Belongs to the GSP E family.</text>
</comment>
<evidence type="ECO:0000259" key="4">
    <source>
        <dbReference type="PROSITE" id="PS00662"/>
    </source>
</evidence>
<dbReference type="EMBL" id="JACHML010000001">
    <property type="protein sequence ID" value="MBB6391640.1"/>
    <property type="molecule type" value="Genomic_DNA"/>
</dbReference>
<sequence>MRGLAQTLVLTGAVRAADMSAALAQYGDTDEMVEYLAGQQLITHGQIAEAIALNSGHRYVDLTSLALDPNIIALVPSAVCRKYALIPIDRRGDRLIVGILDPTDIVALDDVASVTDLFVEPVVVAKDALGQMFERFLRSDEELSELQASIEETSSGPSTAFTEEIQDGDSDAPVVRFVNLLIAQAINDRASDIHVEPGERQLTVRFRIDGVLHEMQKADRAIQDGIISRLKIMSSIDIAEKRRPQDGRLSVSHDGRTVDLRVATLPTVWGEKIVMRILDNTGQTMSMRDLLFSSINEQRFRDAISRPHGMVLATGPTGSGKSTTLYTALRAVANPKINVITVEDPVEYRIGGINQVQVNNRAGLTFASALRSILRSDPDVVLVGEIRDKETAVISVEAALTGHLVLSTLHTNDAPSALTRLTEIGTEPFLVATALSAVVAQRLARKLCGKCRIPFTESTEVLSSFGFPHDPNDVPELYKANGCESCSGTGYRGRIALHEVMTMSDEMEHLIVTRATGTEMRQLAIQQGMVSLRDDGWAKVAQGLTTIEEVLRVSL</sequence>
<dbReference type="InterPro" id="IPR001482">
    <property type="entry name" value="T2SS/T4SS_dom"/>
</dbReference>
<dbReference type="Gene3D" id="3.30.300.160">
    <property type="entry name" value="Type II secretion system, protein E, N-terminal domain"/>
    <property type="match status" value="1"/>
</dbReference>
<dbReference type="SUPFAM" id="SSF52540">
    <property type="entry name" value="P-loop containing nucleoside triphosphate hydrolases"/>
    <property type="match status" value="1"/>
</dbReference>
<organism evidence="5 6">
    <name type="scientific">Microbacterium thalassium</name>
    <dbReference type="NCBI Taxonomy" id="362649"/>
    <lineage>
        <taxon>Bacteria</taxon>
        <taxon>Bacillati</taxon>
        <taxon>Actinomycetota</taxon>
        <taxon>Actinomycetes</taxon>
        <taxon>Micrococcales</taxon>
        <taxon>Microbacteriaceae</taxon>
        <taxon>Microbacterium</taxon>
    </lineage>
</organism>
<accession>A0A7X0FQ45</accession>
<keyword evidence="6" id="KW-1185">Reference proteome</keyword>
<evidence type="ECO:0000313" key="5">
    <source>
        <dbReference type="EMBL" id="MBB6391640.1"/>
    </source>
</evidence>
<dbReference type="SUPFAM" id="SSF160246">
    <property type="entry name" value="EspE N-terminal domain-like"/>
    <property type="match status" value="1"/>
</dbReference>
<dbReference type="PANTHER" id="PTHR30258">
    <property type="entry name" value="TYPE II SECRETION SYSTEM PROTEIN GSPE-RELATED"/>
    <property type="match status" value="1"/>
</dbReference>
<dbReference type="Proteomes" id="UP000537775">
    <property type="component" value="Unassembled WGS sequence"/>
</dbReference>
<dbReference type="Gene3D" id="3.40.50.300">
    <property type="entry name" value="P-loop containing nucleotide triphosphate hydrolases"/>
    <property type="match status" value="1"/>
</dbReference>
<comment type="caution">
    <text evidence="5">The sequence shown here is derived from an EMBL/GenBank/DDBJ whole genome shotgun (WGS) entry which is preliminary data.</text>
</comment>
<name>A0A7X0FQ45_9MICO</name>
<protein>
    <submittedName>
        <fullName evidence="5">Type IV pilus assembly protein PilB</fullName>
    </submittedName>
</protein>
<proteinExistence type="inferred from homology"/>
<feature type="domain" description="Bacterial type II secretion system protein E" evidence="4">
    <location>
        <begin position="374"/>
        <end position="388"/>
    </location>
</feature>
<gene>
    <name evidence="5" type="ORF">HD594_001953</name>
</gene>
<reference evidence="5 6" key="1">
    <citation type="submission" date="2020-08" db="EMBL/GenBank/DDBJ databases">
        <title>Sequencing the genomes of 1000 actinobacteria strains.</title>
        <authorList>
            <person name="Klenk H.-P."/>
        </authorList>
    </citation>
    <scope>NUCLEOTIDE SEQUENCE [LARGE SCALE GENOMIC DNA]</scope>
    <source>
        <strain evidence="5 6">DSM 12511</strain>
    </source>
</reference>
<dbReference type="GO" id="GO:0005524">
    <property type="term" value="F:ATP binding"/>
    <property type="evidence" value="ECO:0007669"/>
    <property type="project" value="UniProtKB-KW"/>
</dbReference>
<keyword evidence="2" id="KW-0547">Nucleotide-binding</keyword>
<evidence type="ECO:0000256" key="2">
    <source>
        <dbReference type="ARBA" id="ARBA00022741"/>
    </source>
</evidence>
<keyword evidence="3" id="KW-0067">ATP-binding</keyword>
<evidence type="ECO:0000313" key="6">
    <source>
        <dbReference type="Proteomes" id="UP000537775"/>
    </source>
</evidence>
<dbReference type="RefSeq" id="WP_184750791.1">
    <property type="nucleotide sequence ID" value="NZ_BAAAJR010000006.1"/>
</dbReference>
<dbReference type="InterPro" id="IPR027417">
    <property type="entry name" value="P-loop_NTPase"/>
</dbReference>